<dbReference type="EMBL" id="CP036276">
    <property type="protein sequence ID" value="QDU42133.1"/>
    <property type="molecule type" value="Genomic_DNA"/>
</dbReference>
<keyword evidence="1 3" id="KW-0560">Oxidoreductase</keyword>
<evidence type="ECO:0000256" key="1">
    <source>
        <dbReference type="ARBA" id="ARBA00023002"/>
    </source>
</evidence>
<keyword evidence="4" id="KW-1185">Reference proteome</keyword>
<dbReference type="Pfam" id="PF01408">
    <property type="entry name" value="GFO_IDH_MocA"/>
    <property type="match status" value="1"/>
</dbReference>
<gene>
    <name evidence="3" type="primary">yteT</name>
    <name evidence="3" type="ORF">Mal52_05880</name>
</gene>
<feature type="domain" description="Gfo/Idh/MocA-like oxidoreductase N-terminal" evidence="2">
    <location>
        <begin position="56"/>
        <end position="178"/>
    </location>
</feature>
<protein>
    <submittedName>
        <fullName evidence="3">Oxidoreductase YteT</fullName>
        <ecNumber evidence="3">1.-.-.-</ecNumber>
    </submittedName>
</protein>
<dbReference type="SUPFAM" id="SSF51735">
    <property type="entry name" value="NAD(P)-binding Rossmann-fold domains"/>
    <property type="match status" value="1"/>
</dbReference>
<dbReference type="InterPro" id="IPR050463">
    <property type="entry name" value="Gfo/Idh/MocA_oxidrdct_glycsds"/>
</dbReference>
<dbReference type="PANTHER" id="PTHR43818">
    <property type="entry name" value="BCDNA.GH03377"/>
    <property type="match status" value="1"/>
</dbReference>
<accession>A0A517ZI29</accession>
<evidence type="ECO:0000259" key="2">
    <source>
        <dbReference type="Pfam" id="PF01408"/>
    </source>
</evidence>
<dbReference type="PANTHER" id="PTHR43818:SF11">
    <property type="entry name" value="BCDNA.GH03377"/>
    <property type="match status" value="1"/>
</dbReference>
<sequence length="425" mass="46020">MRPDQSRRNHTNDIHTAACAQDPGVDRRLFLSTATAAAATAMLPNFAQAAPEKKWRVGVIGHTGQGNYGHGLDTVWLSLPETEIVGLADANDKGRAACNRKIGMVPDFADYREMLKQTQPNIVAVSPRHLHEHRDMILAAIDAGAQGIYCEKPFCRTPQEADEIVAACEKSGTRLGLAHRNRYHPAVPVAMAALKEGVIGDLLEIRCRGKEDHRGGAQDIWVLGTHLLDLAHYYGGNATACSAVLLNGTRPVTKEDVVEGGEGLGPLAGDRLFARYEMESGIPMYFDSIKNQGVKEANFGVQLIGNKGFMDFRIDIEPLAHLVPGNPFLPTDKPRPWIPISSAGIGKPEPIDNLGKLVSKHILATRDLLAAVSEDRPPLSSAEDGRAIVEMIHAAFASHVKNGERVQLPLESRTHPLADLAAQPS</sequence>
<dbReference type="AlphaFoldDB" id="A0A517ZI29"/>
<dbReference type="GO" id="GO:0016491">
    <property type="term" value="F:oxidoreductase activity"/>
    <property type="evidence" value="ECO:0007669"/>
    <property type="project" value="UniProtKB-KW"/>
</dbReference>
<proteinExistence type="predicted"/>
<dbReference type="RefSeq" id="WP_145374194.1">
    <property type="nucleotide sequence ID" value="NZ_CP036276.1"/>
</dbReference>
<dbReference type="Gene3D" id="3.30.360.10">
    <property type="entry name" value="Dihydrodipicolinate Reductase, domain 2"/>
    <property type="match status" value="1"/>
</dbReference>
<organism evidence="3 4">
    <name type="scientific">Symmachiella dynata</name>
    <dbReference type="NCBI Taxonomy" id="2527995"/>
    <lineage>
        <taxon>Bacteria</taxon>
        <taxon>Pseudomonadati</taxon>
        <taxon>Planctomycetota</taxon>
        <taxon>Planctomycetia</taxon>
        <taxon>Planctomycetales</taxon>
        <taxon>Planctomycetaceae</taxon>
        <taxon>Symmachiella</taxon>
    </lineage>
</organism>
<dbReference type="EC" id="1.-.-.-" evidence="3"/>
<evidence type="ECO:0000313" key="3">
    <source>
        <dbReference type="EMBL" id="QDU42133.1"/>
    </source>
</evidence>
<dbReference type="KEGG" id="sdyn:Mal52_05880"/>
<dbReference type="SUPFAM" id="SSF55347">
    <property type="entry name" value="Glyceraldehyde-3-phosphate dehydrogenase-like, C-terminal domain"/>
    <property type="match status" value="1"/>
</dbReference>
<dbReference type="InterPro" id="IPR000683">
    <property type="entry name" value="Gfo/Idh/MocA-like_OxRdtase_N"/>
</dbReference>
<name>A0A517ZI29_9PLAN</name>
<dbReference type="Gene3D" id="3.40.50.720">
    <property type="entry name" value="NAD(P)-binding Rossmann-like Domain"/>
    <property type="match status" value="1"/>
</dbReference>
<dbReference type="Proteomes" id="UP000319383">
    <property type="component" value="Chromosome"/>
</dbReference>
<reference evidence="3 4" key="1">
    <citation type="submission" date="2019-02" db="EMBL/GenBank/DDBJ databases">
        <title>Deep-cultivation of Planctomycetes and their phenomic and genomic characterization uncovers novel biology.</title>
        <authorList>
            <person name="Wiegand S."/>
            <person name="Jogler M."/>
            <person name="Boedeker C."/>
            <person name="Pinto D."/>
            <person name="Vollmers J."/>
            <person name="Rivas-Marin E."/>
            <person name="Kohn T."/>
            <person name="Peeters S.H."/>
            <person name="Heuer A."/>
            <person name="Rast P."/>
            <person name="Oberbeckmann S."/>
            <person name="Bunk B."/>
            <person name="Jeske O."/>
            <person name="Meyerdierks A."/>
            <person name="Storesund J.E."/>
            <person name="Kallscheuer N."/>
            <person name="Luecker S."/>
            <person name="Lage O.M."/>
            <person name="Pohl T."/>
            <person name="Merkel B.J."/>
            <person name="Hornburger P."/>
            <person name="Mueller R.-W."/>
            <person name="Bruemmer F."/>
            <person name="Labrenz M."/>
            <person name="Spormann A.M."/>
            <person name="Op den Camp H."/>
            <person name="Overmann J."/>
            <person name="Amann R."/>
            <person name="Jetten M.S.M."/>
            <person name="Mascher T."/>
            <person name="Medema M.H."/>
            <person name="Devos D.P."/>
            <person name="Kaster A.-K."/>
            <person name="Ovreas L."/>
            <person name="Rohde M."/>
            <person name="Galperin M.Y."/>
            <person name="Jogler C."/>
        </authorList>
    </citation>
    <scope>NUCLEOTIDE SEQUENCE [LARGE SCALE GENOMIC DNA]</scope>
    <source>
        <strain evidence="3 4">Mal52</strain>
    </source>
</reference>
<dbReference type="InterPro" id="IPR036291">
    <property type="entry name" value="NAD(P)-bd_dom_sf"/>
</dbReference>
<evidence type="ECO:0000313" key="4">
    <source>
        <dbReference type="Proteomes" id="UP000319383"/>
    </source>
</evidence>
<dbReference type="PROSITE" id="PS51318">
    <property type="entry name" value="TAT"/>
    <property type="match status" value="1"/>
</dbReference>
<dbReference type="GO" id="GO:0000166">
    <property type="term" value="F:nucleotide binding"/>
    <property type="evidence" value="ECO:0007669"/>
    <property type="project" value="InterPro"/>
</dbReference>
<dbReference type="InterPro" id="IPR006311">
    <property type="entry name" value="TAT_signal"/>
</dbReference>